<keyword evidence="2" id="KW-1185">Reference proteome</keyword>
<name>A0ACB8TFM0_9AGAM</name>
<dbReference type="Proteomes" id="UP000814140">
    <property type="component" value="Unassembled WGS sequence"/>
</dbReference>
<reference evidence="1" key="2">
    <citation type="journal article" date="2022" name="New Phytol.">
        <title>Evolutionary transition to the ectomycorrhizal habit in the genomes of a hyperdiverse lineage of mushroom-forming fungi.</title>
        <authorList>
            <person name="Looney B."/>
            <person name="Miyauchi S."/>
            <person name="Morin E."/>
            <person name="Drula E."/>
            <person name="Courty P.E."/>
            <person name="Kohler A."/>
            <person name="Kuo A."/>
            <person name="LaButti K."/>
            <person name="Pangilinan J."/>
            <person name="Lipzen A."/>
            <person name="Riley R."/>
            <person name="Andreopoulos W."/>
            <person name="He G."/>
            <person name="Johnson J."/>
            <person name="Nolan M."/>
            <person name="Tritt A."/>
            <person name="Barry K.W."/>
            <person name="Grigoriev I.V."/>
            <person name="Nagy L.G."/>
            <person name="Hibbett D."/>
            <person name="Henrissat B."/>
            <person name="Matheny P.B."/>
            <person name="Labbe J."/>
            <person name="Martin F.M."/>
        </authorList>
    </citation>
    <scope>NUCLEOTIDE SEQUENCE</scope>
    <source>
        <strain evidence="1">HHB10654</strain>
    </source>
</reference>
<gene>
    <name evidence="1" type="ORF">BV25DRAFT_1911887</name>
</gene>
<proteinExistence type="predicted"/>
<keyword evidence="1" id="KW-0378">Hydrolase</keyword>
<protein>
    <submittedName>
        <fullName evidence="1">P-loop containing nucleoside triphosphate hydrolase protein</fullName>
    </submittedName>
</protein>
<comment type="caution">
    <text evidence="1">The sequence shown here is derived from an EMBL/GenBank/DDBJ whole genome shotgun (WGS) entry which is preliminary data.</text>
</comment>
<evidence type="ECO:0000313" key="1">
    <source>
        <dbReference type="EMBL" id="KAI0067223.1"/>
    </source>
</evidence>
<accession>A0ACB8TFM0</accession>
<dbReference type="EMBL" id="MU277190">
    <property type="protein sequence ID" value="KAI0067223.1"/>
    <property type="molecule type" value="Genomic_DNA"/>
</dbReference>
<sequence length="791" mass="87721">MTVALPSTPRRSKRFQPNVFSTGSHLLQDFCRDAWNTHPLHTRESIGDDLLDDEELNIDHPSQTTFYNDFLRKRRPRKRSSNVASKGNDADDEVFKVGDTVYIATNVRKPSIGILVAIWGVTGLSAEEEDDDGQKVRVRVHWFLRPSELAKLRAEREFCDNEIYLSIDSTAVLSSSAILSHCSVSGTPPVDEASKSLSLSSSKRRRISSSRKAESSKSDDAFYCGHAVNSRLGVFYAIDWKDHRNRALAMSPEIGALAEWGSAQAWVVPVQRISLQPLDSLAEEDEGASDGEYKERPEDTVHSRHRHSPEEGVYAVPKTPSKKRKRTTITPHSAPSKSGSALAEPTPHSKRALRERARKAHAPAIRPPQPELVGKAERLPTDPWLRAMHILHVAARPEALPCRDEEYQRVMRAVEELIDEGSGGCVYISGVPGTGKTATVHAVVRELKRMAEQNETNPFTYVEINGLRIPEPAAAYGVLWEAVSGHDVAEEGHLKIGPKEALKSLTRHFGGRKGPGGHACVVLMDELDQLMTIKQDVVYNFFNWPTLVNSKLVVVAVANTMDLPERVMSGRVRSRLGMIRINFQPYTTPQLEKIVRARLDSAKEGLKGNIPDVLSPDGIKFAAMKVSSISGDARRVLDICRRTVELVQPLKRTARTEDVKEVIKVMQNSPTAAYLRDCSLHERLMLAALLKCMRKEGVEEIKWADVQHQHYLYLGVLAGDGDSSRSPTSGELGCVLDSLLASRAVLIEEGFAALRKSDGERRLILNLEQGEVERVLGEVGGQSWKNALNVS</sequence>
<organism evidence="1 2">
    <name type="scientific">Artomyces pyxidatus</name>
    <dbReference type="NCBI Taxonomy" id="48021"/>
    <lineage>
        <taxon>Eukaryota</taxon>
        <taxon>Fungi</taxon>
        <taxon>Dikarya</taxon>
        <taxon>Basidiomycota</taxon>
        <taxon>Agaricomycotina</taxon>
        <taxon>Agaricomycetes</taxon>
        <taxon>Russulales</taxon>
        <taxon>Auriscalpiaceae</taxon>
        <taxon>Artomyces</taxon>
    </lineage>
</organism>
<reference evidence="1" key="1">
    <citation type="submission" date="2021-03" db="EMBL/GenBank/DDBJ databases">
        <authorList>
            <consortium name="DOE Joint Genome Institute"/>
            <person name="Ahrendt S."/>
            <person name="Looney B.P."/>
            <person name="Miyauchi S."/>
            <person name="Morin E."/>
            <person name="Drula E."/>
            <person name="Courty P.E."/>
            <person name="Chicoki N."/>
            <person name="Fauchery L."/>
            <person name="Kohler A."/>
            <person name="Kuo A."/>
            <person name="Labutti K."/>
            <person name="Pangilinan J."/>
            <person name="Lipzen A."/>
            <person name="Riley R."/>
            <person name="Andreopoulos W."/>
            <person name="He G."/>
            <person name="Johnson J."/>
            <person name="Barry K.W."/>
            <person name="Grigoriev I.V."/>
            <person name="Nagy L."/>
            <person name="Hibbett D."/>
            <person name="Henrissat B."/>
            <person name="Matheny P.B."/>
            <person name="Labbe J."/>
            <person name="Martin F."/>
        </authorList>
    </citation>
    <scope>NUCLEOTIDE SEQUENCE</scope>
    <source>
        <strain evidence="1">HHB10654</strain>
    </source>
</reference>
<evidence type="ECO:0000313" key="2">
    <source>
        <dbReference type="Proteomes" id="UP000814140"/>
    </source>
</evidence>